<keyword evidence="1" id="KW-0175">Coiled coil</keyword>
<dbReference type="VEuPathDB" id="AmoebaDB:NF0064570"/>
<dbReference type="AlphaFoldDB" id="A0A6A5B6A4"/>
<dbReference type="SUPFAM" id="SSF54495">
    <property type="entry name" value="UBC-like"/>
    <property type="match status" value="1"/>
</dbReference>
<accession>A0A6A5B6A4</accession>
<dbReference type="InterPro" id="IPR016135">
    <property type="entry name" value="UBQ-conjugating_enzyme/RWD"/>
</dbReference>
<proteinExistence type="predicted"/>
<evidence type="ECO:0000313" key="4">
    <source>
        <dbReference type="Proteomes" id="UP000444721"/>
    </source>
</evidence>
<dbReference type="PROSITE" id="PS50127">
    <property type="entry name" value="UBC_2"/>
    <property type="match status" value="1"/>
</dbReference>
<gene>
    <name evidence="3" type="ORF">FDP41_006713</name>
</gene>
<evidence type="ECO:0000256" key="1">
    <source>
        <dbReference type="SAM" id="Coils"/>
    </source>
</evidence>
<dbReference type="OrthoDB" id="406833at2759"/>
<dbReference type="RefSeq" id="XP_044558816.1">
    <property type="nucleotide sequence ID" value="XM_044710378.1"/>
</dbReference>
<feature type="coiled-coil region" evidence="1">
    <location>
        <begin position="4"/>
        <end position="35"/>
    </location>
</feature>
<dbReference type="VEuPathDB" id="AmoebaDB:FDP41_006713"/>
<protein>
    <recommendedName>
        <fullName evidence="2">UBC core domain-containing protein</fullName>
    </recommendedName>
</protein>
<dbReference type="InterPro" id="IPR050113">
    <property type="entry name" value="Ub_conjugating_enzyme"/>
</dbReference>
<dbReference type="EMBL" id="VFQX01000053">
    <property type="protein sequence ID" value="KAF0974103.1"/>
    <property type="molecule type" value="Genomic_DNA"/>
</dbReference>
<reference evidence="3 4" key="1">
    <citation type="journal article" date="2019" name="Sci. Rep.">
        <title>Nanopore sequencing improves the draft genome of the human pathogenic amoeba Naegleria fowleri.</title>
        <authorList>
            <person name="Liechti N."/>
            <person name="Schurch N."/>
            <person name="Bruggmann R."/>
            <person name="Wittwer M."/>
        </authorList>
    </citation>
    <scope>NUCLEOTIDE SEQUENCE [LARGE SCALE GENOMIC DNA]</scope>
    <source>
        <strain evidence="3 4">ATCC 30894</strain>
    </source>
</reference>
<keyword evidence="4" id="KW-1185">Reference proteome</keyword>
<dbReference type="OMA" id="WQMDIKV"/>
<dbReference type="Proteomes" id="UP000444721">
    <property type="component" value="Unassembled WGS sequence"/>
</dbReference>
<dbReference type="GeneID" id="68113931"/>
<sequence>MLHIKRIQREIQRLINEQEKNQKDLQNGNTALRQQSGMGIDIFLQQPIDNLETIYCTLFGAKGTIYEGEEFLLRFTFSNDYPLSSPEVVFIPPKTPIHEHVYSNGHICLNVLYDGWSPVMNIQTICLSIQSMLSSATEKKRPKDNDTYVMTCTKSPKQTRWFFHDDKV</sequence>
<comment type="caution">
    <text evidence="3">The sequence shown here is derived from an EMBL/GenBank/DDBJ whole genome shotgun (WGS) entry which is preliminary data.</text>
</comment>
<dbReference type="Pfam" id="PF00179">
    <property type="entry name" value="UQ_con"/>
    <property type="match status" value="1"/>
</dbReference>
<name>A0A6A5B6A4_NAEFO</name>
<dbReference type="SMART" id="SM00212">
    <property type="entry name" value="UBCc"/>
    <property type="match status" value="1"/>
</dbReference>
<dbReference type="CDD" id="cd23808">
    <property type="entry name" value="UBCc_UBE2W"/>
    <property type="match status" value="1"/>
</dbReference>
<organism evidence="3 4">
    <name type="scientific">Naegleria fowleri</name>
    <name type="common">Brain eating amoeba</name>
    <dbReference type="NCBI Taxonomy" id="5763"/>
    <lineage>
        <taxon>Eukaryota</taxon>
        <taxon>Discoba</taxon>
        <taxon>Heterolobosea</taxon>
        <taxon>Tetramitia</taxon>
        <taxon>Eutetramitia</taxon>
        <taxon>Vahlkampfiidae</taxon>
        <taxon>Naegleria</taxon>
    </lineage>
</organism>
<dbReference type="InterPro" id="IPR000608">
    <property type="entry name" value="UBC"/>
</dbReference>
<dbReference type="VEuPathDB" id="AmoebaDB:NfTy_074760"/>
<evidence type="ECO:0000313" key="3">
    <source>
        <dbReference type="EMBL" id="KAF0974103.1"/>
    </source>
</evidence>
<dbReference type="PANTHER" id="PTHR24067">
    <property type="entry name" value="UBIQUITIN-CONJUGATING ENZYME E2"/>
    <property type="match status" value="1"/>
</dbReference>
<evidence type="ECO:0000259" key="2">
    <source>
        <dbReference type="PROSITE" id="PS50127"/>
    </source>
</evidence>
<dbReference type="Gene3D" id="3.10.110.10">
    <property type="entry name" value="Ubiquitin Conjugating Enzyme"/>
    <property type="match status" value="1"/>
</dbReference>
<feature type="domain" description="UBC core" evidence="2">
    <location>
        <begin position="16"/>
        <end position="168"/>
    </location>
</feature>